<dbReference type="Pfam" id="PF00168">
    <property type="entry name" value="C2"/>
    <property type="match status" value="1"/>
</dbReference>
<organism evidence="4 5">
    <name type="scientific">Trichomonas vaginalis (strain ATCC PRA-98 / G3)</name>
    <dbReference type="NCBI Taxonomy" id="412133"/>
    <lineage>
        <taxon>Eukaryota</taxon>
        <taxon>Metamonada</taxon>
        <taxon>Parabasalia</taxon>
        <taxon>Trichomonadida</taxon>
        <taxon>Trichomonadidae</taxon>
        <taxon>Trichomonas</taxon>
    </lineage>
</organism>
<dbReference type="SMART" id="SM00239">
    <property type="entry name" value="C2"/>
    <property type="match status" value="1"/>
</dbReference>
<dbReference type="PROSITE" id="PS50004">
    <property type="entry name" value="C2"/>
    <property type="match status" value="1"/>
</dbReference>
<keyword evidence="1" id="KW-0479">Metal-binding</keyword>
<feature type="domain" description="C2" evidence="3">
    <location>
        <begin position="1"/>
        <end position="102"/>
    </location>
</feature>
<dbReference type="PANTHER" id="PTHR45911:SF4">
    <property type="entry name" value="MULTIPLE C2 AND TRANSMEMBRANE DOMAIN-CONTAINING PROTEIN"/>
    <property type="match status" value="1"/>
</dbReference>
<keyword evidence="2" id="KW-0106">Calcium</keyword>
<gene>
    <name evidence="4" type="ORF">TVAG_444420</name>
</gene>
<accession>A2E2I3</accession>
<sequence length="194" mass="22185">MSVWVQCIEARGVPCPDPDDIIDPYVLFRISSSPATQRTNVIDNETNPEWNQELTFPLANLATDVIFVNIYDRNVFGQDKDLASLEVHISNLDTNEVTDKWFDMISLFPNHIPCQIHLILKFINGPPMVNPMMYQQGMIPNPSMMQGTQGMNSMVGNPMFPQNQMLFGGQTQMPQIMQNINPLYSPYKYRNNQI</sequence>
<dbReference type="STRING" id="5722.A2E2I3"/>
<dbReference type="SMR" id="A2E2I3"/>
<dbReference type="Gene3D" id="2.60.40.150">
    <property type="entry name" value="C2 domain"/>
    <property type="match status" value="1"/>
</dbReference>
<dbReference type="GO" id="GO:0005509">
    <property type="term" value="F:calcium ion binding"/>
    <property type="evidence" value="ECO:0000318"/>
    <property type="project" value="GO_Central"/>
</dbReference>
<reference evidence="4" key="2">
    <citation type="journal article" date="2007" name="Science">
        <title>Draft genome sequence of the sexually transmitted pathogen Trichomonas vaginalis.</title>
        <authorList>
            <person name="Carlton J.M."/>
            <person name="Hirt R.P."/>
            <person name="Silva J.C."/>
            <person name="Delcher A.L."/>
            <person name="Schatz M."/>
            <person name="Zhao Q."/>
            <person name="Wortman J.R."/>
            <person name="Bidwell S.L."/>
            <person name="Alsmark U.C.M."/>
            <person name="Besteiro S."/>
            <person name="Sicheritz-Ponten T."/>
            <person name="Noel C.J."/>
            <person name="Dacks J.B."/>
            <person name="Foster P.G."/>
            <person name="Simillion C."/>
            <person name="Van de Peer Y."/>
            <person name="Miranda-Saavedra D."/>
            <person name="Barton G.J."/>
            <person name="Westrop G.D."/>
            <person name="Mueller S."/>
            <person name="Dessi D."/>
            <person name="Fiori P.L."/>
            <person name="Ren Q."/>
            <person name="Paulsen I."/>
            <person name="Zhang H."/>
            <person name="Bastida-Corcuera F.D."/>
            <person name="Simoes-Barbosa A."/>
            <person name="Brown M.T."/>
            <person name="Hayes R.D."/>
            <person name="Mukherjee M."/>
            <person name="Okumura C.Y."/>
            <person name="Schneider R."/>
            <person name="Smith A.J."/>
            <person name="Vanacova S."/>
            <person name="Villalvazo M."/>
            <person name="Haas B.J."/>
            <person name="Pertea M."/>
            <person name="Feldblyum T.V."/>
            <person name="Utterback T.R."/>
            <person name="Shu C.L."/>
            <person name="Osoegawa K."/>
            <person name="de Jong P.J."/>
            <person name="Hrdy I."/>
            <person name="Horvathova L."/>
            <person name="Zubacova Z."/>
            <person name="Dolezal P."/>
            <person name="Malik S.B."/>
            <person name="Logsdon J.M. Jr."/>
            <person name="Henze K."/>
            <person name="Gupta A."/>
            <person name="Wang C.C."/>
            <person name="Dunne R.L."/>
            <person name="Upcroft J.A."/>
            <person name="Upcroft P."/>
            <person name="White O."/>
            <person name="Salzberg S.L."/>
            <person name="Tang P."/>
            <person name="Chiu C.-H."/>
            <person name="Lee Y.-S."/>
            <person name="Embley T.M."/>
            <person name="Coombs G.H."/>
            <person name="Mottram J.C."/>
            <person name="Tachezy J."/>
            <person name="Fraser-Liggett C.M."/>
            <person name="Johnson P.J."/>
        </authorList>
    </citation>
    <scope>NUCLEOTIDE SEQUENCE [LARGE SCALE GENOMIC DNA]</scope>
    <source>
        <strain evidence="4">G3</strain>
    </source>
</reference>
<protein>
    <submittedName>
        <fullName evidence="4">C2 domain containing protein</fullName>
    </submittedName>
</protein>
<dbReference type="VEuPathDB" id="TrichDB:TVAG_444420"/>
<evidence type="ECO:0000313" key="4">
    <source>
        <dbReference type="EMBL" id="EAY13158.1"/>
    </source>
</evidence>
<dbReference type="OrthoDB" id="73919at2759"/>
<reference evidence="4" key="1">
    <citation type="submission" date="2006-10" db="EMBL/GenBank/DDBJ databases">
        <authorList>
            <person name="Amadeo P."/>
            <person name="Zhao Q."/>
            <person name="Wortman J."/>
            <person name="Fraser-Liggett C."/>
            <person name="Carlton J."/>
        </authorList>
    </citation>
    <scope>NUCLEOTIDE SEQUENCE</scope>
    <source>
        <strain evidence="4">G3</strain>
    </source>
</reference>
<dbReference type="CDD" id="cd00030">
    <property type="entry name" value="C2"/>
    <property type="match status" value="1"/>
</dbReference>
<name>A2E2I3_TRIV3</name>
<proteinExistence type="predicted"/>
<evidence type="ECO:0000259" key="3">
    <source>
        <dbReference type="PROSITE" id="PS50004"/>
    </source>
</evidence>
<keyword evidence="5" id="KW-1185">Reference proteome</keyword>
<evidence type="ECO:0000313" key="5">
    <source>
        <dbReference type="Proteomes" id="UP000001542"/>
    </source>
</evidence>
<dbReference type="InParanoid" id="A2E2I3"/>
<dbReference type="PANTHER" id="PTHR45911">
    <property type="entry name" value="C2 DOMAIN-CONTAINING PROTEIN"/>
    <property type="match status" value="1"/>
</dbReference>
<dbReference type="EMBL" id="DS113290">
    <property type="protein sequence ID" value="EAY13158.1"/>
    <property type="molecule type" value="Genomic_DNA"/>
</dbReference>
<dbReference type="InterPro" id="IPR035892">
    <property type="entry name" value="C2_domain_sf"/>
</dbReference>
<evidence type="ECO:0000256" key="1">
    <source>
        <dbReference type="ARBA" id="ARBA00022723"/>
    </source>
</evidence>
<dbReference type="AlphaFoldDB" id="A2E2I3"/>
<dbReference type="InterPro" id="IPR000008">
    <property type="entry name" value="C2_dom"/>
</dbReference>
<evidence type="ECO:0000256" key="2">
    <source>
        <dbReference type="ARBA" id="ARBA00022837"/>
    </source>
</evidence>
<dbReference type="SUPFAM" id="SSF49562">
    <property type="entry name" value="C2 domain (Calcium/lipid-binding domain, CaLB)"/>
    <property type="match status" value="1"/>
</dbReference>
<dbReference type="Proteomes" id="UP000001542">
    <property type="component" value="Unassembled WGS sequence"/>
</dbReference>
<dbReference type="GO" id="GO:0016020">
    <property type="term" value="C:membrane"/>
    <property type="evidence" value="ECO:0000318"/>
    <property type="project" value="GO_Central"/>
</dbReference>